<name>A0A267FQW3_9PLAT</name>
<proteinExistence type="predicted"/>
<organism evidence="3 4">
    <name type="scientific">Macrostomum lignano</name>
    <dbReference type="NCBI Taxonomy" id="282301"/>
    <lineage>
        <taxon>Eukaryota</taxon>
        <taxon>Metazoa</taxon>
        <taxon>Spiralia</taxon>
        <taxon>Lophotrochozoa</taxon>
        <taxon>Platyhelminthes</taxon>
        <taxon>Rhabditophora</taxon>
        <taxon>Macrostomorpha</taxon>
        <taxon>Macrostomida</taxon>
        <taxon>Macrostomidae</taxon>
        <taxon>Macrostomum</taxon>
    </lineage>
</organism>
<evidence type="ECO:0000313" key="3">
    <source>
        <dbReference type="EMBL" id="PAA76210.1"/>
    </source>
</evidence>
<keyword evidence="4" id="KW-1185">Reference proteome</keyword>
<dbReference type="EMBL" id="NIVC01000837">
    <property type="protein sequence ID" value="PAA76210.1"/>
    <property type="molecule type" value="Genomic_DNA"/>
</dbReference>
<evidence type="ECO:0000256" key="1">
    <source>
        <dbReference type="SAM" id="Coils"/>
    </source>
</evidence>
<comment type="caution">
    <text evidence="3">The sequence shown here is derived from an EMBL/GenBank/DDBJ whole genome shotgun (WGS) entry which is preliminary data.</text>
</comment>
<dbReference type="Proteomes" id="UP000215902">
    <property type="component" value="Unassembled WGS sequence"/>
</dbReference>
<protein>
    <submittedName>
        <fullName evidence="3">Uncharacterized protein</fullName>
    </submittedName>
</protein>
<feature type="non-terminal residue" evidence="3">
    <location>
        <position position="1"/>
    </location>
</feature>
<keyword evidence="1" id="KW-0175">Coiled coil</keyword>
<accession>A0A267FQW3</accession>
<reference evidence="3 4" key="1">
    <citation type="submission" date="2017-06" db="EMBL/GenBank/DDBJ databases">
        <title>A platform for efficient transgenesis in Macrostomum lignano, a flatworm model organism for stem cell research.</title>
        <authorList>
            <person name="Berezikov E."/>
        </authorList>
    </citation>
    <scope>NUCLEOTIDE SEQUENCE [LARGE SCALE GENOMIC DNA]</scope>
    <source>
        <strain evidence="3">DV1</strain>
        <tissue evidence="3">Whole organism</tissue>
    </source>
</reference>
<evidence type="ECO:0000256" key="2">
    <source>
        <dbReference type="SAM" id="MobiDB-lite"/>
    </source>
</evidence>
<feature type="compositionally biased region" description="Basic and acidic residues" evidence="2">
    <location>
        <begin position="91"/>
        <end position="102"/>
    </location>
</feature>
<evidence type="ECO:0000313" key="4">
    <source>
        <dbReference type="Proteomes" id="UP000215902"/>
    </source>
</evidence>
<feature type="coiled-coil region" evidence="1">
    <location>
        <begin position="434"/>
        <end position="461"/>
    </location>
</feature>
<feature type="compositionally biased region" description="Polar residues" evidence="2">
    <location>
        <begin position="193"/>
        <end position="211"/>
    </location>
</feature>
<feature type="region of interest" description="Disordered" evidence="2">
    <location>
        <begin position="158"/>
        <end position="225"/>
    </location>
</feature>
<feature type="region of interest" description="Disordered" evidence="2">
    <location>
        <begin position="1"/>
        <end position="113"/>
    </location>
</feature>
<dbReference type="AlphaFoldDB" id="A0A267FQW3"/>
<gene>
    <name evidence="3" type="ORF">BOX15_Mlig014180g2</name>
</gene>
<sequence>AAMHRLMGACVSRQLPEDELSQQQQRQPEQKHAAKSPKRAHSFGFAAFKSPWRRQQHRSDRGRRPLSGDADSLAASYASTPAACKSAPPLPDRRPVLLDDRSPSGSRASEDLLPVRSVTIDNFNLAAKSDDSPSLQPEPSATSAAALLRPSLRNRLPDKLSAPMTEAPQLPPHSASANAQLPAVRSVEDRPDTVTTYSEVCPSTDNDSQASGLPVDRSPSQPSVAAPVAAATSVYRRSRLASGASSLDSDDLMLGTDCDTDCEHDTGGGGGVGGDDDTCGGASLTTSRAGTDLADCLIREEEEYEVNQEDADDNQAGVAACADIVGSLMTASLPPDSLTRHLRRQQQPPLSLSLAASSMRFRPRSVSSPQGDLLLLPGSDLRHLAHDVTGVKTLLLRLRRQLLDDGRTSAVVTPTGCCGGASSGGGGGTVCQLCGSDSRRVAELEDRVASLQAEIESLRRIAACQSSANAEN</sequence>